<protein>
    <submittedName>
        <fullName evidence="6">Nitrate transport protein NrtA</fullName>
    </submittedName>
</protein>
<sequence length="298" mass="33197">MATAKISKGLFEKHGVQVEKPVMFRSWAQLVEAFLSGNVNVVHLLSPMSLWAKYGANAPVKAVMWNHLAGSALTVRPEINSIAELSGKTVAIPFWYSIHNIVLQRLLRENGLKITEKEPKSGEVRLSVMAPSDMVAALASEAISGFIVAEPFNALAEAKGVGKVLRFSGDVWKDHACCLTLMHEYDIQHRPEWVQKVVNALTEAQVSTLANRAETAQLLARAAATRRTIKKCWKRYWLQPKLSGINISKQGQFKTLSGTNSESVSNRIRSIPIWKSWSKCSNRPTLPAIMRFYNSLTR</sequence>
<dbReference type="Pfam" id="PF13379">
    <property type="entry name" value="NMT1_2"/>
    <property type="match status" value="1"/>
</dbReference>
<reference evidence="6 7" key="1">
    <citation type="submission" date="2018-06" db="EMBL/GenBank/DDBJ databases">
        <authorList>
            <consortium name="Pathogen Informatics"/>
            <person name="Doyle S."/>
        </authorList>
    </citation>
    <scope>NUCLEOTIDE SEQUENCE [LARGE SCALE GENOMIC DNA]</scope>
    <source>
        <strain evidence="6 7">NCTC10638</strain>
    </source>
</reference>
<evidence type="ECO:0000256" key="2">
    <source>
        <dbReference type="ARBA" id="ARBA00022448"/>
    </source>
</evidence>
<organism evidence="6 7">
    <name type="scientific">Mannheimia haemolytica</name>
    <name type="common">Pasteurella haemolytica</name>
    <dbReference type="NCBI Taxonomy" id="75985"/>
    <lineage>
        <taxon>Bacteria</taxon>
        <taxon>Pseudomonadati</taxon>
        <taxon>Pseudomonadota</taxon>
        <taxon>Gammaproteobacteria</taxon>
        <taxon>Pasteurellales</taxon>
        <taxon>Pasteurellaceae</taxon>
        <taxon>Mannheimia</taxon>
    </lineage>
</organism>
<keyword evidence="2" id="KW-0813">Transport</keyword>
<dbReference type="STRING" id="75985.WC39_13385"/>
<evidence type="ECO:0000313" key="7">
    <source>
        <dbReference type="Proteomes" id="UP000254802"/>
    </source>
</evidence>
<dbReference type="CDD" id="cd13553">
    <property type="entry name" value="PBP2_NrtA_CpmA_like"/>
    <property type="match status" value="1"/>
</dbReference>
<comment type="subcellular location">
    <subcellularLocation>
        <location evidence="1">Endomembrane system</location>
    </subcellularLocation>
</comment>
<proteinExistence type="predicted"/>
<evidence type="ECO:0000313" key="6">
    <source>
        <dbReference type="EMBL" id="STY59829.1"/>
    </source>
</evidence>
<gene>
    <name evidence="6" type="primary">nrtA</name>
    <name evidence="6" type="ORF">NCTC10638_01010</name>
</gene>
<keyword evidence="3" id="KW-1003">Cell membrane</keyword>
<evidence type="ECO:0000256" key="4">
    <source>
        <dbReference type="ARBA" id="ARBA00022519"/>
    </source>
</evidence>
<dbReference type="EMBL" id="UGPN01000002">
    <property type="protein sequence ID" value="STY59829.1"/>
    <property type="molecule type" value="Genomic_DNA"/>
</dbReference>
<dbReference type="AlphaFoldDB" id="A0A378MWX5"/>
<dbReference type="Proteomes" id="UP000254802">
    <property type="component" value="Unassembled WGS sequence"/>
</dbReference>
<dbReference type="PANTHER" id="PTHR30024">
    <property type="entry name" value="ALIPHATIC SULFONATES-BINDING PROTEIN-RELATED"/>
    <property type="match status" value="1"/>
</dbReference>
<evidence type="ECO:0000256" key="5">
    <source>
        <dbReference type="ARBA" id="ARBA00023136"/>
    </source>
</evidence>
<dbReference type="PANTHER" id="PTHR30024:SF43">
    <property type="entry name" value="BLL4572 PROTEIN"/>
    <property type="match status" value="1"/>
</dbReference>
<evidence type="ECO:0000256" key="1">
    <source>
        <dbReference type="ARBA" id="ARBA00004308"/>
    </source>
</evidence>
<dbReference type="SUPFAM" id="SSF53850">
    <property type="entry name" value="Periplasmic binding protein-like II"/>
    <property type="match status" value="1"/>
</dbReference>
<dbReference type="InterPro" id="IPR044527">
    <property type="entry name" value="NrtA/CpmA_ABC-bd_dom"/>
</dbReference>
<dbReference type="GO" id="GO:0012505">
    <property type="term" value="C:endomembrane system"/>
    <property type="evidence" value="ECO:0007669"/>
    <property type="project" value="UniProtKB-SubCell"/>
</dbReference>
<accession>A0A378MWX5</accession>
<name>A0A378MWX5_MANHA</name>
<evidence type="ECO:0000256" key="3">
    <source>
        <dbReference type="ARBA" id="ARBA00022475"/>
    </source>
</evidence>
<keyword evidence="4" id="KW-0997">Cell inner membrane</keyword>
<keyword evidence="5" id="KW-0472">Membrane</keyword>
<dbReference type="Gene3D" id="3.40.190.10">
    <property type="entry name" value="Periplasmic binding protein-like II"/>
    <property type="match status" value="2"/>
</dbReference>